<dbReference type="SUPFAM" id="SSF51735">
    <property type="entry name" value="NAD(P)-binding Rossmann-fold domains"/>
    <property type="match status" value="1"/>
</dbReference>
<gene>
    <name evidence="6" type="ORF">X474_27180</name>
</gene>
<name>A0A0D2HJS1_9BACT</name>
<protein>
    <submittedName>
        <fullName evidence="6">6-phosphogluconate dehydrogenase</fullName>
    </submittedName>
</protein>
<proteinExistence type="inferred from homology"/>
<evidence type="ECO:0000259" key="5">
    <source>
        <dbReference type="SMART" id="SM01350"/>
    </source>
</evidence>
<dbReference type="InterPro" id="IPR006115">
    <property type="entry name" value="6PGDH_NADP-bd"/>
</dbReference>
<dbReference type="GO" id="GO:0019521">
    <property type="term" value="P:D-gluconate metabolic process"/>
    <property type="evidence" value="ECO:0007669"/>
    <property type="project" value="UniProtKB-KW"/>
</dbReference>
<dbReference type="InterPro" id="IPR006183">
    <property type="entry name" value="Pgluconate_DH"/>
</dbReference>
<dbReference type="AlphaFoldDB" id="A0A0D2HJS1"/>
<dbReference type="Pfam" id="PF00393">
    <property type="entry name" value="6PGD"/>
    <property type="match status" value="1"/>
</dbReference>
<dbReference type="EMBL" id="AZAC01000078">
    <property type="protein sequence ID" value="KIX10903.1"/>
    <property type="molecule type" value="Genomic_DNA"/>
</dbReference>
<dbReference type="GO" id="GO:0004616">
    <property type="term" value="F:phosphogluconate dehydrogenase (decarboxylating) activity"/>
    <property type="evidence" value="ECO:0007669"/>
    <property type="project" value="InterPro"/>
</dbReference>
<dbReference type="InterPro" id="IPR036291">
    <property type="entry name" value="NAD(P)-bd_dom_sf"/>
</dbReference>
<reference evidence="6 7" key="1">
    <citation type="submission" date="2013-11" db="EMBL/GenBank/DDBJ databases">
        <title>Metagenomic analysis of a methanogenic consortium involved in long chain n-alkane degradation.</title>
        <authorList>
            <person name="Davidova I.A."/>
            <person name="Callaghan A.V."/>
            <person name="Wawrik B."/>
            <person name="Pruitt S."/>
            <person name="Marks C."/>
            <person name="Duncan K.E."/>
            <person name="Suflita J.M."/>
        </authorList>
    </citation>
    <scope>NUCLEOTIDE SEQUENCE [LARGE SCALE GENOMIC DNA]</scope>
    <source>
        <strain evidence="6 7">SPR</strain>
    </source>
</reference>
<dbReference type="PANTHER" id="PTHR11811">
    <property type="entry name" value="6-PHOSPHOGLUCONATE DEHYDROGENASE"/>
    <property type="match status" value="1"/>
</dbReference>
<dbReference type="Proteomes" id="UP000032233">
    <property type="component" value="Unassembled WGS sequence"/>
</dbReference>
<evidence type="ECO:0000256" key="1">
    <source>
        <dbReference type="ARBA" id="ARBA00004959"/>
    </source>
</evidence>
<dbReference type="Gene3D" id="1.10.1040.10">
    <property type="entry name" value="N-(1-d-carboxylethyl)-l-norvaline Dehydrogenase, domain 2"/>
    <property type="match status" value="1"/>
</dbReference>
<dbReference type="InterPro" id="IPR006184">
    <property type="entry name" value="6PGdom_BS"/>
</dbReference>
<organism evidence="6 7">
    <name type="scientific">Dethiosulfatarculus sandiegensis</name>
    <dbReference type="NCBI Taxonomy" id="1429043"/>
    <lineage>
        <taxon>Bacteria</taxon>
        <taxon>Pseudomonadati</taxon>
        <taxon>Thermodesulfobacteriota</taxon>
        <taxon>Desulfarculia</taxon>
        <taxon>Desulfarculales</taxon>
        <taxon>Desulfarculaceae</taxon>
        <taxon>Dethiosulfatarculus</taxon>
    </lineage>
</organism>
<dbReference type="InParanoid" id="A0A0D2HJS1"/>
<evidence type="ECO:0000313" key="6">
    <source>
        <dbReference type="EMBL" id="KIX10903.1"/>
    </source>
</evidence>
<dbReference type="GO" id="GO:0050661">
    <property type="term" value="F:NADP binding"/>
    <property type="evidence" value="ECO:0007669"/>
    <property type="project" value="InterPro"/>
</dbReference>
<dbReference type="NCBIfam" id="NF007161">
    <property type="entry name" value="PRK09599.1"/>
    <property type="match status" value="1"/>
</dbReference>
<dbReference type="PROSITE" id="PS00895">
    <property type="entry name" value="3_HYDROXYISOBUT_DH"/>
    <property type="match status" value="1"/>
</dbReference>
<evidence type="ECO:0000256" key="3">
    <source>
        <dbReference type="ARBA" id="ARBA00023002"/>
    </source>
</evidence>
<keyword evidence="4" id="KW-0311">Gluconate utilization</keyword>
<dbReference type="InterPro" id="IPR004849">
    <property type="entry name" value="6DGDH_YqeC"/>
</dbReference>
<dbReference type="NCBIfam" id="TIGR00872">
    <property type="entry name" value="gnd_rel"/>
    <property type="match status" value="1"/>
</dbReference>
<feature type="domain" description="6-phosphogluconate dehydrogenase C-terminal" evidence="5">
    <location>
        <begin position="166"/>
        <end position="299"/>
    </location>
</feature>
<comment type="pathway">
    <text evidence="1">Carbohydrate degradation; pentose phosphate pathway.</text>
</comment>
<dbReference type="PATRIC" id="fig|1429043.3.peg.5762"/>
<dbReference type="RefSeq" id="WP_044352722.1">
    <property type="nucleotide sequence ID" value="NZ_AZAC01000078.1"/>
</dbReference>
<comment type="similarity">
    <text evidence="2">Belongs to the 6-phosphogluconate dehydrogenase family.</text>
</comment>
<dbReference type="STRING" id="1429043.X474_27180"/>
<dbReference type="GO" id="GO:0016054">
    <property type="term" value="P:organic acid catabolic process"/>
    <property type="evidence" value="ECO:0007669"/>
    <property type="project" value="UniProtKB-ARBA"/>
</dbReference>
<evidence type="ECO:0000313" key="7">
    <source>
        <dbReference type="Proteomes" id="UP000032233"/>
    </source>
</evidence>
<dbReference type="Pfam" id="PF03446">
    <property type="entry name" value="NAD_binding_2"/>
    <property type="match status" value="1"/>
</dbReference>
<dbReference type="InterPro" id="IPR013328">
    <property type="entry name" value="6PGD_dom2"/>
</dbReference>
<comment type="caution">
    <text evidence="6">The sequence shown here is derived from an EMBL/GenBank/DDBJ whole genome shotgun (WGS) entry which is preliminary data.</text>
</comment>
<dbReference type="InterPro" id="IPR008927">
    <property type="entry name" value="6-PGluconate_DH-like_C_sf"/>
</dbReference>
<keyword evidence="3" id="KW-0560">Oxidoreductase</keyword>
<dbReference type="InterPro" id="IPR006114">
    <property type="entry name" value="6PGDH_C"/>
</dbReference>
<dbReference type="PRINTS" id="PR00076">
    <property type="entry name" value="6PGDHDRGNASE"/>
</dbReference>
<dbReference type="SMART" id="SM01350">
    <property type="entry name" value="6PGD"/>
    <property type="match status" value="1"/>
</dbReference>
<dbReference type="SUPFAM" id="SSF48179">
    <property type="entry name" value="6-phosphogluconate dehydrogenase C-terminal domain-like"/>
    <property type="match status" value="1"/>
</dbReference>
<dbReference type="GO" id="GO:0006098">
    <property type="term" value="P:pentose-phosphate shunt"/>
    <property type="evidence" value="ECO:0007669"/>
    <property type="project" value="UniProtKB-UniPathway"/>
</dbReference>
<accession>A0A0D2HJS1</accession>
<dbReference type="InterPro" id="IPR002204">
    <property type="entry name" value="3-OH-isobutyrate_DH-rel_CS"/>
</dbReference>
<sequence>MQMGMIGLGRMGFNMALRLIQKGHEIVAYNRSPEKINELAALGGQPATALTILKEKLRPPRAVWIMLPAGVVDHHIKELKKLLEPGDVLVEGGNSRYSDDLPRAKSLSEKGILYMDAGVSGGVWGLENGFCLMLGGPEKGFKLLEPLLKDLAPKGGYLHCGPTGSGHYSKMIHNGIEYGMMQAYAEGFELLKKGPYGDDLDLKALAGLWNQGSVVRSWLLELLELSLKQDPSLQKLRGYVEDSGEGRWTVEEAVKSSTPAPVLTLALMQRFRSRQENTFADRVLAALRNQFGGHAVKKN</sequence>
<dbReference type="Gene3D" id="3.40.50.720">
    <property type="entry name" value="NAD(P)-binding Rossmann-like Domain"/>
    <property type="match status" value="1"/>
</dbReference>
<evidence type="ECO:0000256" key="4">
    <source>
        <dbReference type="ARBA" id="ARBA00023064"/>
    </source>
</evidence>
<dbReference type="OrthoDB" id="9804542at2"/>
<dbReference type="FunCoup" id="A0A0D2HJS1">
    <property type="interactions" value="481"/>
</dbReference>
<dbReference type="PROSITE" id="PS00461">
    <property type="entry name" value="6PGD"/>
    <property type="match status" value="1"/>
</dbReference>
<evidence type="ECO:0000256" key="2">
    <source>
        <dbReference type="ARBA" id="ARBA00008419"/>
    </source>
</evidence>
<keyword evidence="7" id="KW-1185">Reference proteome</keyword>
<dbReference type="UniPathway" id="UPA00115"/>